<sequence length="183" mass="20506">MNNTPILEVKNLYKYFGGIKAVDNFSFKLYEKEIIAIVGDNGAGKSTLIKIISGVYKKDSGEIFVNGTEANINNPNAAKKYGIETVHQDQGLIPILNASLNLFLGREKIRESFLGKIFKFVDYNFMNKETRKTLNKLNIELKDINLPVYNLSGGQRQAVIIGRAVYWGGRILIFDEPTNNLGV</sequence>
<organism evidence="4">
    <name type="scientific">marine sediment metagenome</name>
    <dbReference type="NCBI Taxonomy" id="412755"/>
    <lineage>
        <taxon>unclassified sequences</taxon>
        <taxon>metagenomes</taxon>
        <taxon>ecological metagenomes</taxon>
    </lineage>
</organism>
<dbReference type="GO" id="GO:0005524">
    <property type="term" value="F:ATP binding"/>
    <property type="evidence" value="ECO:0007669"/>
    <property type="project" value="UniProtKB-KW"/>
</dbReference>
<proteinExistence type="predicted"/>
<gene>
    <name evidence="4" type="ORF">S06H3_08967</name>
</gene>
<dbReference type="PANTHER" id="PTHR43790:SF8">
    <property type="entry name" value="SUGAR ABC TRANSPORTER ATP-BINDING PROTEIN"/>
    <property type="match status" value="1"/>
</dbReference>
<dbReference type="Gene3D" id="3.40.50.300">
    <property type="entry name" value="P-loop containing nucleotide triphosphate hydrolases"/>
    <property type="match status" value="1"/>
</dbReference>
<name>X1L160_9ZZZZ</name>
<feature type="domain" description="ABC transporter" evidence="3">
    <location>
        <begin position="7"/>
        <end position="183"/>
    </location>
</feature>
<dbReference type="AlphaFoldDB" id="X1L160"/>
<reference evidence="4" key="1">
    <citation type="journal article" date="2014" name="Front. Microbiol.">
        <title>High frequency of phylogenetically diverse reductive dehalogenase-homologous genes in deep subseafloor sedimentary metagenomes.</title>
        <authorList>
            <person name="Kawai M."/>
            <person name="Futagami T."/>
            <person name="Toyoda A."/>
            <person name="Takaki Y."/>
            <person name="Nishi S."/>
            <person name="Hori S."/>
            <person name="Arai W."/>
            <person name="Tsubouchi T."/>
            <person name="Morono Y."/>
            <person name="Uchiyama I."/>
            <person name="Ito T."/>
            <person name="Fujiyama A."/>
            <person name="Inagaki F."/>
            <person name="Takami H."/>
        </authorList>
    </citation>
    <scope>NUCLEOTIDE SEQUENCE</scope>
    <source>
        <strain evidence="4">Expedition CK06-06</strain>
    </source>
</reference>
<dbReference type="GO" id="GO:0016887">
    <property type="term" value="F:ATP hydrolysis activity"/>
    <property type="evidence" value="ECO:0007669"/>
    <property type="project" value="InterPro"/>
</dbReference>
<feature type="non-terminal residue" evidence="4">
    <location>
        <position position="183"/>
    </location>
</feature>
<dbReference type="PROSITE" id="PS50893">
    <property type="entry name" value="ABC_TRANSPORTER_2"/>
    <property type="match status" value="1"/>
</dbReference>
<evidence type="ECO:0000259" key="3">
    <source>
        <dbReference type="PROSITE" id="PS50893"/>
    </source>
</evidence>
<dbReference type="Pfam" id="PF00005">
    <property type="entry name" value="ABC_tran"/>
    <property type="match status" value="1"/>
</dbReference>
<dbReference type="PROSITE" id="PS00211">
    <property type="entry name" value="ABC_TRANSPORTER_1"/>
    <property type="match status" value="1"/>
</dbReference>
<protein>
    <recommendedName>
        <fullName evidence="3">ABC transporter domain-containing protein</fullName>
    </recommendedName>
</protein>
<comment type="caution">
    <text evidence="4">The sequence shown here is derived from an EMBL/GenBank/DDBJ whole genome shotgun (WGS) entry which is preliminary data.</text>
</comment>
<evidence type="ECO:0000313" key="4">
    <source>
        <dbReference type="EMBL" id="GAI12713.1"/>
    </source>
</evidence>
<dbReference type="InterPro" id="IPR027417">
    <property type="entry name" value="P-loop_NTPase"/>
</dbReference>
<evidence type="ECO:0000256" key="2">
    <source>
        <dbReference type="ARBA" id="ARBA00022840"/>
    </source>
</evidence>
<accession>X1L160</accession>
<dbReference type="InterPro" id="IPR003439">
    <property type="entry name" value="ABC_transporter-like_ATP-bd"/>
</dbReference>
<dbReference type="PANTHER" id="PTHR43790">
    <property type="entry name" value="CARBOHYDRATE TRANSPORT ATP-BINDING PROTEIN MG119-RELATED"/>
    <property type="match status" value="1"/>
</dbReference>
<keyword evidence="1" id="KW-0547">Nucleotide-binding</keyword>
<dbReference type="InterPro" id="IPR017871">
    <property type="entry name" value="ABC_transporter-like_CS"/>
</dbReference>
<dbReference type="InterPro" id="IPR050107">
    <property type="entry name" value="ABC_carbohydrate_import_ATPase"/>
</dbReference>
<evidence type="ECO:0000256" key="1">
    <source>
        <dbReference type="ARBA" id="ARBA00022741"/>
    </source>
</evidence>
<dbReference type="SUPFAM" id="SSF52540">
    <property type="entry name" value="P-loop containing nucleoside triphosphate hydrolases"/>
    <property type="match status" value="1"/>
</dbReference>
<keyword evidence="2" id="KW-0067">ATP-binding</keyword>
<dbReference type="EMBL" id="BARV01003864">
    <property type="protein sequence ID" value="GAI12713.1"/>
    <property type="molecule type" value="Genomic_DNA"/>
</dbReference>